<feature type="transmembrane region" description="Helical" evidence="1">
    <location>
        <begin position="12"/>
        <end position="28"/>
    </location>
</feature>
<evidence type="ECO:0000313" key="2">
    <source>
        <dbReference type="EMBL" id="KAK4456049.1"/>
    </source>
</evidence>
<dbReference type="AlphaFoldDB" id="A0AAV9H4P9"/>
<gene>
    <name evidence="2" type="ORF">QBC34DRAFT_7836</name>
</gene>
<reference evidence="2" key="1">
    <citation type="journal article" date="2023" name="Mol. Phylogenet. Evol.">
        <title>Genome-scale phylogeny and comparative genomics of the fungal order Sordariales.</title>
        <authorList>
            <person name="Hensen N."/>
            <person name="Bonometti L."/>
            <person name="Westerberg I."/>
            <person name="Brannstrom I.O."/>
            <person name="Guillou S."/>
            <person name="Cros-Aarteil S."/>
            <person name="Calhoun S."/>
            <person name="Haridas S."/>
            <person name="Kuo A."/>
            <person name="Mondo S."/>
            <person name="Pangilinan J."/>
            <person name="Riley R."/>
            <person name="LaButti K."/>
            <person name="Andreopoulos B."/>
            <person name="Lipzen A."/>
            <person name="Chen C."/>
            <person name="Yan M."/>
            <person name="Daum C."/>
            <person name="Ng V."/>
            <person name="Clum A."/>
            <person name="Steindorff A."/>
            <person name="Ohm R.A."/>
            <person name="Martin F."/>
            <person name="Silar P."/>
            <person name="Natvig D.O."/>
            <person name="Lalanne C."/>
            <person name="Gautier V."/>
            <person name="Ament-Velasquez S.L."/>
            <person name="Kruys A."/>
            <person name="Hutchinson M.I."/>
            <person name="Powell A.J."/>
            <person name="Barry K."/>
            <person name="Miller A.N."/>
            <person name="Grigoriev I.V."/>
            <person name="Debuchy R."/>
            <person name="Gladieux P."/>
            <person name="Hiltunen Thoren M."/>
            <person name="Johannesson H."/>
        </authorList>
    </citation>
    <scope>NUCLEOTIDE SEQUENCE</scope>
    <source>
        <strain evidence="2">PSN243</strain>
    </source>
</reference>
<keyword evidence="1" id="KW-0812">Transmembrane</keyword>
<comment type="caution">
    <text evidence="2">The sequence shown here is derived from an EMBL/GenBank/DDBJ whole genome shotgun (WGS) entry which is preliminary data.</text>
</comment>
<evidence type="ECO:0008006" key="4">
    <source>
        <dbReference type="Google" id="ProtNLM"/>
    </source>
</evidence>
<evidence type="ECO:0000256" key="1">
    <source>
        <dbReference type="SAM" id="Phobius"/>
    </source>
</evidence>
<accession>A0AAV9H4P9</accession>
<keyword evidence="1" id="KW-1133">Transmembrane helix</keyword>
<keyword evidence="1" id="KW-0472">Membrane</keyword>
<dbReference type="Proteomes" id="UP001321760">
    <property type="component" value="Unassembled WGS sequence"/>
</dbReference>
<organism evidence="2 3">
    <name type="scientific">Podospora aff. communis PSN243</name>
    <dbReference type="NCBI Taxonomy" id="3040156"/>
    <lineage>
        <taxon>Eukaryota</taxon>
        <taxon>Fungi</taxon>
        <taxon>Dikarya</taxon>
        <taxon>Ascomycota</taxon>
        <taxon>Pezizomycotina</taxon>
        <taxon>Sordariomycetes</taxon>
        <taxon>Sordariomycetidae</taxon>
        <taxon>Sordariales</taxon>
        <taxon>Podosporaceae</taxon>
        <taxon>Podospora</taxon>
    </lineage>
</organism>
<name>A0AAV9H4P9_9PEZI</name>
<reference evidence="2" key="2">
    <citation type="submission" date="2023-05" db="EMBL/GenBank/DDBJ databases">
        <authorList>
            <consortium name="Lawrence Berkeley National Laboratory"/>
            <person name="Steindorff A."/>
            <person name="Hensen N."/>
            <person name="Bonometti L."/>
            <person name="Westerberg I."/>
            <person name="Brannstrom I.O."/>
            <person name="Guillou S."/>
            <person name="Cros-Aarteil S."/>
            <person name="Calhoun S."/>
            <person name="Haridas S."/>
            <person name="Kuo A."/>
            <person name="Mondo S."/>
            <person name="Pangilinan J."/>
            <person name="Riley R."/>
            <person name="Labutti K."/>
            <person name="Andreopoulos B."/>
            <person name="Lipzen A."/>
            <person name="Chen C."/>
            <person name="Yanf M."/>
            <person name="Daum C."/>
            <person name="Ng V."/>
            <person name="Clum A."/>
            <person name="Ohm R."/>
            <person name="Martin F."/>
            <person name="Silar P."/>
            <person name="Natvig D."/>
            <person name="Lalanne C."/>
            <person name="Gautier V."/>
            <person name="Ament-Velasquez S.L."/>
            <person name="Kruys A."/>
            <person name="Hutchinson M.I."/>
            <person name="Powell A.J."/>
            <person name="Barry K."/>
            <person name="Miller A.N."/>
            <person name="Grigoriev I.V."/>
            <person name="Debuchy R."/>
            <person name="Gladieux P."/>
            <person name="Thoren M.H."/>
            <person name="Johannesson H."/>
        </authorList>
    </citation>
    <scope>NUCLEOTIDE SEQUENCE</scope>
    <source>
        <strain evidence="2">PSN243</strain>
    </source>
</reference>
<keyword evidence="3" id="KW-1185">Reference proteome</keyword>
<protein>
    <recommendedName>
        <fullName evidence="4">Secreted protein</fullName>
    </recommendedName>
</protein>
<feature type="transmembrane region" description="Helical" evidence="1">
    <location>
        <begin position="40"/>
        <end position="62"/>
    </location>
</feature>
<sequence>MTRSKYRYPKTIRTVVGAVVCCLCMVYMDSVNSGSRRTDSFASVCHFPIPPVSTSLISLVVSRTPAKCRNSK</sequence>
<evidence type="ECO:0000313" key="3">
    <source>
        <dbReference type="Proteomes" id="UP001321760"/>
    </source>
</evidence>
<dbReference type="EMBL" id="MU865913">
    <property type="protein sequence ID" value="KAK4456049.1"/>
    <property type="molecule type" value="Genomic_DNA"/>
</dbReference>
<proteinExistence type="predicted"/>